<dbReference type="PANTHER" id="PTHR45745">
    <property type="entry name" value="PHOSPHOMANNOMUTASE 45A"/>
    <property type="match status" value="1"/>
</dbReference>
<evidence type="ECO:0000259" key="13">
    <source>
        <dbReference type="Pfam" id="PF02879"/>
    </source>
</evidence>
<dbReference type="AlphaFoldDB" id="A0A4Y7QCR4"/>
<dbReference type="GO" id="GO:0000287">
    <property type="term" value="F:magnesium ion binding"/>
    <property type="evidence" value="ECO:0007669"/>
    <property type="project" value="InterPro"/>
</dbReference>
<dbReference type="Pfam" id="PF02878">
    <property type="entry name" value="PGM_PMM_I"/>
    <property type="match status" value="1"/>
</dbReference>
<dbReference type="InterPro" id="IPR016055">
    <property type="entry name" value="A-D-PHexomutase_a/b/a-I/II/III"/>
</dbReference>
<feature type="domain" description="Alpha-D-phosphohexomutase alpha/beta/alpha" evidence="12">
    <location>
        <begin position="45"/>
        <end position="183"/>
    </location>
</feature>
<dbReference type="VEuPathDB" id="FungiDB:BD410DRAFT_766787"/>
<evidence type="ECO:0000256" key="11">
    <source>
        <dbReference type="RuleBase" id="RU004326"/>
    </source>
</evidence>
<evidence type="ECO:0000256" key="2">
    <source>
        <dbReference type="ARBA" id="ARBA00004496"/>
    </source>
</evidence>
<evidence type="ECO:0000256" key="10">
    <source>
        <dbReference type="ARBA" id="ARBA00023277"/>
    </source>
</evidence>
<dbReference type="GO" id="GO:0005634">
    <property type="term" value="C:nucleus"/>
    <property type="evidence" value="ECO:0007669"/>
    <property type="project" value="TreeGrafter"/>
</dbReference>
<keyword evidence="9" id="KW-0413">Isomerase</keyword>
<accession>A0A4Y7QCR4</accession>
<dbReference type="GO" id="GO:0008973">
    <property type="term" value="F:phosphopentomutase activity"/>
    <property type="evidence" value="ECO:0007669"/>
    <property type="project" value="TreeGrafter"/>
</dbReference>
<evidence type="ECO:0000256" key="4">
    <source>
        <dbReference type="ARBA" id="ARBA00022490"/>
    </source>
</evidence>
<protein>
    <submittedName>
        <fullName evidence="15">Phosphoglucomutase 1</fullName>
    </submittedName>
</protein>
<comment type="subcellular location">
    <subcellularLocation>
        <location evidence="2">Cytoplasm</location>
    </subcellularLocation>
</comment>
<dbReference type="OrthoDB" id="8300170at2759"/>
<evidence type="ECO:0000313" key="16">
    <source>
        <dbReference type="Proteomes" id="UP000294933"/>
    </source>
</evidence>
<keyword evidence="16" id="KW-1185">Reference proteome</keyword>
<dbReference type="InterPro" id="IPR016066">
    <property type="entry name" value="A-D-PHexomutase_CS"/>
</dbReference>
<dbReference type="Pfam" id="PF02879">
    <property type="entry name" value="PGM_PMM_II"/>
    <property type="match status" value="1"/>
</dbReference>
<dbReference type="SUPFAM" id="SSF53738">
    <property type="entry name" value="Phosphoglucomutase, first 3 domains"/>
    <property type="match status" value="3"/>
</dbReference>
<dbReference type="InterPro" id="IPR005845">
    <property type="entry name" value="A-D-PHexomutase_a/b/a-II"/>
</dbReference>
<keyword evidence="7 11" id="KW-0479">Metal-binding</keyword>
<comment type="cofactor">
    <cofactor evidence="1">
        <name>Mg(2+)</name>
        <dbReference type="ChEBI" id="CHEBI:18420"/>
    </cofactor>
</comment>
<dbReference type="GO" id="GO:0006006">
    <property type="term" value="P:glucose metabolic process"/>
    <property type="evidence" value="ECO:0007669"/>
    <property type="project" value="UniProtKB-KW"/>
</dbReference>
<dbReference type="Pfam" id="PF02880">
    <property type="entry name" value="PGM_PMM_III"/>
    <property type="match status" value="1"/>
</dbReference>
<sequence>MDTSLDKLIQNWLVLDKNVITRNEIQSLVATEQFAELDLRMRTRIEFGTAGLRGKMQAGWSSMNDLITIQTSQGLCAYTLQNVHDAANKGVVIGHDHRHNSQRWASLTAAAFLVKGMKVYQLRGLNHTPLVPFSVSRVGAACGVMITASHNPKQDNGYKVYWENAVQIISPHDKGISDAIKDNLEPISWDVNLVNSSPLCLDRTDELRETYFGNLLELRLPRAIIPANAVKFVNTSMHGVSHAFAVKAFEAFGLEPFFSVKTQEKPDPEFPTVGFPNPEEKGALRLAIHEANAVGAAYVLAQDPDADRFAAAEKGADGEWILFTGDQIGAVFAARALEAYINSGNPMEKLAMVTSTVSSKFVEAMAAKEGFKFVECLTGFKFIGNAALNLVAQGFDVPFGYEEAIGFMIGSTIRDKDGIAATVCFAELAVTLAHKGLTVSSFLSQLYQKYGYFKTSNGYFVCHYPPTIDRIFARIRNYDSQKKRYQSYPKEIAGLMVVSVRDLTVGFDSANPPTYQPSLPLSSGHMIQFRAQSQTDDTKIVLTLRSHNSCYNVNVNVQIKYYLEGSGSDVPKIHQLLPNVVDELRKEWLEADKNDLQCP</sequence>
<reference evidence="15 16" key="1">
    <citation type="submission" date="2018-06" db="EMBL/GenBank/DDBJ databases">
        <title>A transcriptomic atlas of mushroom development highlights an independent origin of complex multicellularity.</title>
        <authorList>
            <consortium name="DOE Joint Genome Institute"/>
            <person name="Krizsan K."/>
            <person name="Almasi E."/>
            <person name="Merenyi Z."/>
            <person name="Sahu N."/>
            <person name="Viragh M."/>
            <person name="Koszo T."/>
            <person name="Mondo S."/>
            <person name="Kiss B."/>
            <person name="Balint B."/>
            <person name="Kues U."/>
            <person name="Barry K."/>
            <person name="Hegedus J.C."/>
            <person name="Henrissat B."/>
            <person name="Johnson J."/>
            <person name="Lipzen A."/>
            <person name="Ohm R."/>
            <person name="Nagy I."/>
            <person name="Pangilinan J."/>
            <person name="Yan J."/>
            <person name="Xiong Y."/>
            <person name="Grigoriev I.V."/>
            <person name="Hibbett D.S."/>
            <person name="Nagy L.G."/>
        </authorList>
    </citation>
    <scope>NUCLEOTIDE SEQUENCE [LARGE SCALE GENOMIC DNA]</scope>
    <source>
        <strain evidence="15 16">SZMC22713</strain>
    </source>
</reference>
<dbReference type="EMBL" id="ML170165">
    <property type="protein sequence ID" value="TDL25051.1"/>
    <property type="molecule type" value="Genomic_DNA"/>
</dbReference>
<keyword evidence="10" id="KW-0119">Carbohydrate metabolism</keyword>
<evidence type="ECO:0000256" key="7">
    <source>
        <dbReference type="ARBA" id="ARBA00022723"/>
    </source>
</evidence>
<evidence type="ECO:0000256" key="3">
    <source>
        <dbReference type="ARBA" id="ARBA00010231"/>
    </source>
</evidence>
<evidence type="ECO:0000259" key="12">
    <source>
        <dbReference type="Pfam" id="PF02878"/>
    </source>
</evidence>
<feature type="domain" description="Alpha-D-phosphohexomutase alpha/beta/alpha" evidence="13">
    <location>
        <begin position="223"/>
        <end position="313"/>
    </location>
</feature>
<evidence type="ECO:0000256" key="5">
    <source>
        <dbReference type="ARBA" id="ARBA00022526"/>
    </source>
</evidence>
<dbReference type="PANTHER" id="PTHR45745:SF1">
    <property type="entry name" value="PHOSPHOGLUCOMUTASE 2B-RELATED"/>
    <property type="match status" value="1"/>
</dbReference>
<proteinExistence type="inferred from homology"/>
<comment type="similarity">
    <text evidence="3 11">Belongs to the phosphohexose mutase family.</text>
</comment>
<keyword evidence="4" id="KW-0963">Cytoplasm</keyword>
<dbReference type="CDD" id="cd05799">
    <property type="entry name" value="PGM2"/>
    <property type="match status" value="1"/>
</dbReference>
<evidence type="ECO:0000256" key="6">
    <source>
        <dbReference type="ARBA" id="ARBA00022553"/>
    </source>
</evidence>
<dbReference type="FunFam" id="3.40.120.10:FF:000035">
    <property type="entry name" value="Pgm3p"/>
    <property type="match status" value="1"/>
</dbReference>
<feature type="domain" description="Alpha-D-phosphohexomutase alpha/beta/alpha" evidence="14">
    <location>
        <begin position="324"/>
        <end position="450"/>
    </location>
</feature>
<gene>
    <name evidence="15" type="ORF">BD410DRAFT_766787</name>
</gene>
<evidence type="ECO:0000256" key="9">
    <source>
        <dbReference type="ARBA" id="ARBA00023235"/>
    </source>
</evidence>
<dbReference type="GO" id="GO:0005737">
    <property type="term" value="C:cytoplasm"/>
    <property type="evidence" value="ECO:0007669"/>
    <property type="project" value="UniProtKB-SubCell"/>
</dbReference>
<organism evidence="15 16">
    <name type="scientific">Rickenella mellea</name>
    <dbReference type="NCBI Taxonomy" id="50990"/>
    <lineage>
        <taxon>Eukaryota</taxon>
        <taxon>Fungi</taxon>
        <taxon>Dikarya</taxon>
        <taxon>Basidiomycota</taxon>
        <taxon>Agaricomycotina</taxon>
        <taxon>Agaricomycetes</taxon>
        <taxon>Hymenochaetales</taxon>
        <taxon>Rickenellaceae</taxon>
        <taxon>Rickenella</taxon>
    </lineage>
</organism>
<keyword evidence="8 11" id="KW-0460">Magnesium</keyword>
<keyword evidence="5" id="KW-0313">Glucose metabolism</keyword>
<dbReference type="Proteomes" id="UP000294933">
    <property type="component" value="Unassembled WGS sequence"/>
</dbReference>
<dbReference type="Gene3D" id="3.40.120.10">
    <property type="entry name" value="Alpha-D-Glucose-1,6-Bisphosphate, subunit A, domain 3"/>
    <property type="match status" value="3"/>
</dbReference>
<evidence type="ECO:0000256" key="8">
    <source>
        <dbReference type="ARBA" id="ARBA00022842"/>
    </source>
</evidence>
<dbReference type="STRING" id="50990.A0A4Y7QCR4"/>
<evidence type="ECO:0000313" key="15">
    <source>
        <dbReference type="EMBL" id="TDL25051.1"/>
    </source>
</evidence>
<dbReference type="InterPro" id="IPR005844">
    <property type="entry name" value="A-D-PHexomutase_a/b/a-I"/>
</dbReference>
<dbReference type="PROSITE" id="PS00710">
    <property type="entry name" value="PGM_PMM"/>
    <property type="match status" value="1"/>
</dbReference>
<evidence type="ECO:0000256" key="1">
    <source>
        <dbReference type="ARBA" id="ARBA00001946"/>
    </source>
</evidence>
<dbReference type="GO" id="GO:0006166">
    <property type="term" value="P:purine ribonucleoside salvage"/>
    <property type="evidence" value="ECO:0007669"/>
    <property type="project" value="TreeGrafter"/>
</dbReference>
<name>A0A4Y7QCR4_9AGAM</name>
<evidence type="ECO:0000259" key="14">
    <source>
        <dbReference type="Pfam" id="PF02880"/>
    </source>
</evidence>
<keyword evidence="6" id="KW-0597">Phosphoprotein</keyword>
<dbReference type="InterPro" id="IPR005846">
    <property type="entry name" value="A-D-PHexomutase_a/b/a-III"/>
</dbReference>